<accession>A0A067MYL1</accession>
<evidence type="ECO:0000313" key="2">
    <source>
        <dbReference type="Proteomes" id="UP000027195"/>
    </source>
</evidence>
<proteinExistence type="predicted"/>
<dbReference type="AlphaFoldDB" id="A0A067MYL1"/>
<dbReference type="InParanoid" id="A0A067MYL1"/>
<evidence type="ECO:0000313" key="1">
    <source>
        <dbReference type="EMBL" id="KDQ19780.1"/>
    </source>
</evidence>
<dbReference type="HOGENOM" id="CLU_1669103_0_0_1"/>
<keyword evidence="2" id="KW-1185">Reference proteome</keyword>
<dbReference type="Proteomes" id="UP000027195">
    <property type="component" value="Unassembled WGS sequence"/>
</dbReference>
<sequence length="178" mass="20741">MTHSHLAVCIEDIPDIHPKESTFHDLKRYRGINYEAQFYAELRAYHEAKYAWILTKQISFSPPEFTSILDALLGDLNDIGPPPPHEPALPRPDDVERVFDTRVFFEAPRFAAFLSKTTEPQEVRKLIEEFRRLNPPFPPFLLGFKHGDQIPHFRDAQAIISRTRVSHNMVPHRHVMPH</sequence>
<gene>
    <name evidence="1" type="ORF">BOTBODRAFT_183823</name>
</gene>
<name>A0A067MYL1_BOTB1</name>
<organism evidence="1 2">
    <name type="scientific">Botryobasidium botryosum (strain FD-172 SS1)</name>
    <dbReference type="NCBI Taxonomy" id="930990"/>
    <lineage>
        <taxon>Eukaryota</taxon>
        <taxon>Fungi</taxon>
        <taxon>Dikarya</taxon>
        <taxon>Basidiomycota</taxon>
        <taxon>Agaricomycotina</taxon>
        <taxon>Agaricomycetes</taxon>
        <taxon>Cantharellales</taxon>
        <taxon>Botryobasidiaceae</taxon>
        <taxon>Botryobasidium</taxon>
    </lineage>
</organism>
<reference evidence="2" key="1">
    <citation type="journal article" date="2014" name="Proc. Natl. Acad. Sci. U.S.A.">
        <title>Extensive sampling of basidiomycete genomes demonstrates inadequacy of the white-rot/brown-rot paradigm for wood decay fungi.</title>
        <authorList>
            <person name="Riley R."/>
            <person name="Salamov A.A."/>
            <person name="Brown D.W."/>
            <person name="Nagy L.G."/>
            <person name="Floudas D."/>
            <person name="Held B.W."/>
            <person name="Levasseur A."/>
            <person name="Lombard V."/>
            <person name="Morin E."/>
            <person name="Otillar R."/>
            <person name="Lindquist E.A."/>
            <person name="Sun H."/>
            <person name="LaButti K.M."/>
            <person name="Schmutz J."/>
            <person name="Jabbour D."/>
            <person name="Luo H."/>
            <person name="Baker S.E."/>
            <person name="Pisabarro A.G."/>
            <person name="Walton J.D."/>
            <person name="Blanchette R.A."/>
            <person name="Henrissat B."/>
            <person name="Martin F."/>
            <person name="Cullen D."/>
            <person name="Hibbett D.S."/>
            <person name="Grigoriev I.V."/>
        </authorList>
    </citation>
    <scope>NUCLEOTIDE SEQUENCE [LARGE SCALE GENOMIC DNA]</scope>
    <source>
        <strain evidence="2">FD-172 SS1</strain>
    </source>
</reference>
<dbReference type="EMBL" id="KL198018">
    <property type="protein sequence ID" value="KDQ19780.1"/>
    <property type="molecule type" value="Genomic_DNA"/>
</dbReference>
<protein>
    <submittedName>
        <fullName evidence="1">Uncharacterized protein</fullName>
    </submittedName>
</protein>